<reference evidence="3 4" key="1">
    <citation type="submission" date="2019-04" db="EMBL/GenBank/DDBJ databases">
        <title>Crenobacter sp. nov.</title>
        <authorList>
            <person name="Shi S."/>
        </authorList>
    </citation>
    <scope>NUCLEOTIDE SEQUENCE [LARGE SCALE GENOMIC DNA]</scope>
    <source>
        <strain evidence="3 4">GY 70310</strain>
    </source>
</reference>
<dbReference type="EMBL" id="STGJ01000013">
    <property type="protein sequence ID" value="TIC80536.1"/>
    <property type="molecule type" value="Genomic_DNA"/>
</dbReference>
<name>A0A4T0UPQ8_9NEIS</name>
<dbReference type="Proteomes" id="UP000308891">
    <property type="component" value="Unassembled WGS sequence"/>
</dbReference>
<evidence type="ECO:0000259" key="2">
    <source>
        <dbReference type="Pfam" id="PF11726"/>
    </source>
</evidence>
<dbReference type="AlphaFoldDB" id="A0A4T0UPQ8"/>
<organism evidence="3 4">
    <name type="scientific">Crenobacter intestini</name>
    <dbReference type="NCBI Taxonomy" id="2563443"/>
    <lineage>
        <taxon>Bacteria</taxon>
        <taxon>Pseudomonadati</taxon>
        <taxon>Pseudomonadota</taxon>
        <taxon>Betaproteobacteria</taxon>
        <taxon>Neisseriales</taxon>
        <taxon>Neisseriaceae</taxon>
        <taxon>Crenobacter</taxon>
    </lineage>
</organism>
<feature type="domain" description="YagK/YfjJ C-terminal" evidence="2">
    <location>
        <begin position="183"/>
        <end position="322"/>
    </location>
</feature>
<comment type="caution">
    <text evidence="3">The sequence shown here is derived from an EMBL/GenBank/DDBJ whole genome shotgun (WGS) entry which is preliminary data.</text>
</comment>
<dbReference type="Pfam" id="PF11726">
    <property type="entry name" value="YagK_YfjJ_C"/>
    <property type="match status" value="1"/>
</dbReference>
<evidence type="ECO:0000313" key="4">
    <source>
        <dbReference type="Proteomes" id="UP000308891"/>
    </source>
</evidence>
<keyword evidence="4" id="KW-1185">Reference proteome</keyword>
<feature type="region of interest" description="Disordered" evidence="1">
    <location>
        <begin position="341"/>
        <end position="371"/>
    </location>
</feature>
<dbReference type="RefSeq" id="WP_136554371.1">
    <property type="nucleotide sequence ID" value="NZ_STGJ01000013.1"/>
</dbReference>
<dbReference type="InterPro" id="IPR057271">
    <property type="entry name" value="YagK_YfjJ_C"/>
</dbReference>
<sequence>MKKSSAMKPFDENGLMSDMTTRQVIHGEKGDAIFTHALTAVAECFFAENTLRKIVLSDHQLIKINKSSHPKGSRIDQLAKDLFTVMQGGFFHLQRQFPKHEFPPLVTMLFQIVDGSAIFSNGDEWTSDLYGRHFYRLESKINQLAHVIRTRAQEDGIISSALERKRHVIKNVASFDKYITRLFEHYSKLLVVRIDLAYLRDSTEDITPQTASRHLDLMLKNYKIKKQFKGVVGYAAKIEMGMETGCHIHLMLFFDGARHCRDVYIAKQIGEYWKDKVTKGIGRYHSCNANATGYKNYGIGMVNRTDIEKIAILRKTALYLVKADYYIRLLIGNNKRTFRRGEMPPLLPPKPGRRPKMLGDSSVVPPADKSCQPQAALQQQQAFSAIPSSV</sequence>
<evidence type="ECO:0000313" key="3">
    <source>
        <dbReference type="EMBL" id="TIC80536.1"/>
    </source>
</evidence>
<evidence type="ECO:0000256" key="1">
    <source>
        <dbReference type="SAM" id="MobiDB-lite"/>
    </source>
</evidence>
<proteinExistence type="predicted"/>
<accession>A0A4T0UPQ8</accession>
<protein>
    <submittedName>
        <fullName evidence="3">Inovirus Gp2 family protein</fullName>
    </submittedName>
</protein>
<gene>
    <name evidence="3" type="ORF">E5K04_11935</name>
</gene>
<dbReference type="OrthoDB" id="8592743at2"/>